<dbReference type="Gene3D" id="3.20.20.240">
    <property type="entry name" value="Methylmalonyl-CoA mutase"/>
    <property type="match status" value="1"/>
</dbReference>
<dbReference type="PANTHER" id="PTHR48101">
    <property type="entry name" value="METHYLMALONYL-COA MUTASE, MITOCHONDRIAL-RELATED"/>
    <property type="match status" value="1"/>
</dbReference>
<sequence length="670" mass="71535">MTQPLPDRFSIRDDFPAAGYDAWRRLVEEGLHGESFAKRLTPVAYEGFPLEPLYALDHAAPARPAACGSGRRGVELRQSYACPDPAEANRQILDDLAGGVDSIELELDAGLGGHAADAVQRGVRAARAEDWDLLLGGVPIDRTGVALRAGEAFAPAAAMFLASCRRRNVPLAELRASFQADPLGVLAERGGLPLRTNSMLAQMGELAAWTCKHAPRSRAVAVNTAVYHRAGATAVQDLALLLATGVSYLRTLTAHGLSVDDAARQIAFAVELGTHHFKAIAKLRAARRLWRRVIEASGGSYQHCTMLLQARAGRRVQTRLDPQVNMLRGAVALYAGMLGGADIVTSVPFDSELGATDTLSRRVARNTAHVLQDESHLARVADPAGGSWFLETLTQQLADAAWGLFQQIERFGGMQGVLESGWIAQQLQAISKHRMRDVHTRKQPIVGVSEFPEPTVSDTAARQHPLPSPAPPEFAASSEADISLERAVQLADEGANLAQIASRLGFGPSTTCVAPIEPMRLAEPFEAIRDVVDTWAAEHGHRPKAQVLAVGPRGPIAPRVAFAEGLIQVGGFEVDVSQTLDSADDAAAAFAASGASIAVLCGADALYPALVPQLAPRLKQAGARSVVLAGNPGDHEADWREAGVDSFIYVRCDVPEALRDLMRREGVLEP</sequence>
<evidence type="ECO:0000313" key="9">
    <source>
        <dbReference type="Proteomes" id="UP000317429"/>
    </source>
</evidence>
<dbReference type="EMBL" id="CP036291">
    <property type="protein sequence ID" value="QDU90367.1"/>
    <property type="molecule type" value="Genomic_DNA"/>
</dbReference>
<dbReference type="InterPro" id="IPR016176">
    <property type="entry name" value="Cbl-dep_enz_cat"/>
</dbReference>
<evidence type="ECO:0000259" key="7">
    <source>
        <dbReference type="Pfam" id="PF01642"/>
    </source>
</evidence>
<keyword evidence="3" id="KW-0846">Cobalamin</keyword>
<feature type="domain" description="Methylmalonyl-CoA mutase alpha/beta chain catalytic" evidence="7">
    <location>
        <begin position="75"/>
        <end position="453"/>
    </location>
</feature>
<accession>A0A518DFV6</accession>
<dbReference type="OrthoDB" id="9762378at2"/>
<dbReference type="InterPro" id="IPR036724">
    <property type="entry name" value="Cobalamin-bd_sf"/>
</dbReference>
<evidence type="ECO:0000256" key="5">
    <source>
        <dbReference type="ARBA" id="ARBA00023285"/>
    </source>
</evidence>
<dbReference type="InterPro" id="IPR006099">
    <property type="entry name" value="MeMalonylCoA_mutase_a/b_cat"/>
</dbReference>
<keyword evidence="4 8" id="KW-0413">Isomerase</keyword>
<gene>
    <name evidence="8" type="primary">mutA</name>
    <name evidence="8" type="ORF">Pla175_37710</name>
</gene>
<evidence type="ECO:0000256" key="2">
    <source>
        <dbReference type="ARBA" id="ARBA00008465"/>
    </source>
</evidence>
<dbReference type="SUPFAM" id="SSF51703">
    <property type="entry name" value="Cobalamin (vitamin B12)-dependent enzymes"/>
    <property type="match status" value="1"/>
</dbReference>
<dbReference type="RefSeq" id="WP_145288714.1">
    <property type="nucleotide sequence ID" value="NZ_CP036291.1"/>
</dbReference>
<dbReference type="KEGG" id="pnd:Pla175_37710"/>
<evidence type="ECO:0000313" key="8">
    <source>
        <dbReference type="EMBL" id="QDU90367.1"/>
    </source>
</evidence>
<dbReference type="Pfam" id="PF01642">
    <property type="entry name" value="MM_CoA_mutase"/>
    <property type="match status" value="1"/>
</dbReference>
<dbReference type="GO" id="GO:0046872">
    <property type="term" value="F:metal ion binding"/>
    <property type="evidence" value="ECO:0007669"/>
    <property type="project" value="InterPro"/>
</dbReference>
<dbReference type="Proteomes" id="UP000317429">
    <property type="component" value="Chromosome"/>
</dbReference>
<comment type="cofactor">
    <cofactor evidence="1">
        <name>adenosylcob(III)alamin</name>
        <dbReference type="ChEBI" id="CHEBI:18408"/>
    </cofactor>
</comment>
<feature type="region of interest" description="Disordered" evidence="6">
    <location>
        <begin position="450"/>
        <end position="475"/>
    </location>
</feature>
<reference evidence="8 9" key="1">
    <citation type="submission" date="2019-02" db="EMBL/GenBank/DDBJ databases">
        <title>Deep-cultivation of Planctomycetes and their phenomic and genomic characterization uncovers novel biology.</title>
        <authorList>
            <person name="Wiegand S."/>
            <person name="Jogler M."/>
            <person name="Boedeker C."/>
            <person name="Pinto D."/>
            <person name="Vollmers J."/>
            <person name="Rivas-Marin E."/>
            <person name="Kohn T."/>
            <person name="Peeters S.H."/>
            <person name="Heuer A."/>
            <person name="Rast P."/>
            <person name="Oberbeckmann S."/>
            <person name="Bunk B."/>
            <person name="Jeske O."/>
            <person name="Meyerdierks A."/>
            <person name="Storesund J.E."/>
            <person name="Kallscheuer N."/>
            <person name="Luecker S."/>
            <person name="Lage O.M."/>
            <person name="Pohl T."/>
            <person name="Merkel B.J."/>
            <person name="Hornburger P."/>
            <person name="Mueller R.-W."/>
            <person name="Bruemmer F."/>
            <person name="Labrenz M."/>
            <person name="Spormann A.M."/>
            <person name="Op den Camp H."/>
            <person name="Overmann J."/>
            <person name="Amann R."/>
            <person name="Jetten M.S.M."/>
            <person name="Mascher T."/>
            <person name="Medema M.H."/>
            <person name="Devos D.P."/>
            <person name="Kaster A.-K."/>
            <person name="Ovreas L."/>
            <person name="Rohde M."/>
            <person name="Galperin M.Y."/>
            <person name="Jogler C."/>
        </authorList>
    </citation>
    <scope>NUCLEOTIDE SEQUENCE [LARGE SCALE GENOMIC DNA]</scope>
    <source>
        <strain evidence="8 9">Pla175</strain>
    </source>
</reference>
<keyword evidence="5" id="KW-0170">Cobalt</keyword>
<evidence type="ECO:0000256" key="3">
    <source>
        <dbReference type="ARBA" id="ARBA00022628"/>
    </source>
</evidence>
<organism evidence="8 9">
    <name type="scientific">Pirellulimonas nuda</name>
    <dbReference type="NCBI Taxonomy" id="2528009"/>
    <lineage>
        <taxon>Bacteria</taxon>
        <taxon>Pseudomonadati</taxon>
        <taxon>Planctomycetota</taxon>
        <taxon>Planctomycetia</taxon>
        <taxon>Pirellulales</taxon>
        <taxon>Lacipirellulaceae</taxon>
        <taxon>Pirellulimonas</taxon>
    </lineage>
</organism>
<protein>
    <submittedName>
        <fullName evidence="8">Methylmalonyl-CoA mutase small subunit</fullName>
        <ecNumber evidence="8">5.4.99.2</ecNumber>
    </submittedName>
</protein>
<dbReference type="EC" id="5.4.99.2" evidence="8"/>
<dbReference type="GO" id="GO:0004494">
    <property type="term" value="F:methylmalonyl-CoA mutase activity"/>
    <property type="evidence" value="ECO:0007669"/>
    <property type="project" value="UniProtKB-EC"/>
</dbReference>
<evidence type="ECO:0000256" key="6">
    <source>
        <dbReference type="SAM" id="MobiDB-lite"/>
    </source>
</evidence>
<evidence type="ECO:0000256" key="4">
    <source>
        <dbReference type="ARBA" id="ARBA00023235"/>
    </source>
</evidence>
<proteinExistence type="inferred from homology"/>
<dbReference type="SUPFAM" id="SSF52242">
    <property type="entry name" value="Cobalamin (vitamin B12)-binding domain"/>
    <property type="match status" value="1"/>
</dbReference>
<dbReference type="AlphaFoldDB" id="A0A518DFV6"/>
<comment type="similarity">
    <text evidence="2">Belongs to the methylmalonyl-CoA mutase family.</text>
</comment>
<dbReference type="Gene3D" id="3.40.50.280">
    <property type="entry name" value="Cobalamin-binding domain"/>
    <property type="match status" value="1"/>
</dbReference>
<keyword evidence="9" id="KW-1185">Reference proteome</keyword>
<name>A0A518DFV6_9BACT</name>
<evidence type="ECO:0000256" key="1">
    <source>
        <dbReference type="ARBA" id="ARBA00001922"/>
    </source>
</evidence>
<dbReference type="GO" id="GO:0031419">
    <property type="term" value="F:cobalamin binding"/>
    <property type="evidence" value="ECO:0007669"/>
    <property type="project" value="UniProtKB-KW"/>
</dbReference>